<organism evidence="2">
    <name type="scientific">Pararge aegeria</name>
    <name type="common">speckled wood butterfly</name>
    <dbReference type="NCBI Taxonomy" id="116150"/>
    <lineage>
        <taxon>Eukaryota</taxon>
        <taxon>Metazoa</taxon>
        <taxon>Ecdysozoa</taxon>
        <taxon>Arthropoda</taxon>
        <taxon>Hexapoda</taxon>
        <taxon>Insecta</taxon>
        <taxon>Pterygota</taxon>
        <taxon>Neoptera</taxon>
        <taxon>Endopterygota</taxon>
        <taxon>Lepidoptera</taxon>
        <taxon>Glossata</taxon>
        <taxon>Ditrysia</taxon>
        <taxon>Papilionoidea</taxon>
        <taxon>Nymphalidae</taxon>
        <taxon>Satyrinae</taxon>
        <taxon>Satyrini</taxon>
        <taxon>Parargina</taxon>
        <taxon>Pararge</taxon>
    </lineage>
</organism>
<dbReference type="EMBL" id="GAIX01014409">
    <property type="protein sequence ID" value="JAA78151.1"/>
    <property type="molecule type" value="Transcribed_RNA"/>
</dbReference>
<reference evidence="2" key="2">
    <citation type="submission" date="2013-05" db="EMBL/GenBank/DDBJ databases">
        <authorList>
            <person name="Carter J.-M."/>
            <person name="Baker S.C."/>
            <person name="Pink R."/>
            <person name="Carter D.R.F."/>
            <person name="Collins A."/>
            <person name="Tomlin J."/>
            <person name="Gibbs M."/>
            <person name="Breuker C.J."/>
        </authorList>
    </citation>
    <scope>NUCLEOTIDE SEQUENCE</scope>
    <source>
        <tissue evidence="2">Ovary</tissue>
    </source>
</reference>
<proteinExistence type="predicted"/>
<dbReference type="AlphaFoldDB" id="S4NHB0"/>
<reference evidence="2" key="1">
    <citation type="journal article" date="2013" name="BMC Genomics">
        <title>Unscrambling butterfly oogenesis.</title>
        <authorList>
            <person name="Carter J.M."/>
            <person name="Baker S.C."/>
            <person name="Pink R."/>
            <person name="Carter D.R."/>
            <person name="Collins A."/>
            <person name="Tomlin J."/>
            <person name="Gibbs M."/>
            <person name="Breuker C.J."/>
        </authorList>
    </citation>
    <scope>NUCLEOTIDE SEQUENCE</scope>
    <source>
        <tissue evidence="2">Ovary</tissue>
    </source>
</reference>
<feature type="non-terminal residue" evidence="2">
    <location>
        <position position="104"/>
    </location>
</feature>
<dbReference type="GO" id="GO:0004842">
    <property type="term" value="F:ubiquitin-protein transferase activity"/>
    <property type="evidence" value="ECO:0007669"/>
    <property type="project" value="InterPro"/>
</dbReference>
<dbReference type="GO" id="GO:0006915">
    <property type="term" value="P:apoptotic process"/>
    <property type="evidence" value="ECO:0007669"/>
    <property type="project" value="InterPro"/>
</dbReference>
<sequence length="104" mass="11914">MITDGLFELIYTWVKDVPETNLLKKSLDAVLCSMCYIRPELFKLLLEQMEIPMDTDESMEGLTDDTKVRRPMQASTSRENIGAWEDSGMLARLRGWQLRTLAAA</sequence>
<evidence type="ECO:0000313" key="2">
    <source>
        <dbReference type="EMBL" id="JAA78151.1"/>
    </source>
</evidence>
<evidence type="ECO:0000256" key="1">
    <source>
        <dbReference type="SAM" id="MobiDB-lite"/>
    </source>
</evidence>
<protein>
    <submittedName>
        <fullName evidence="2">Survivin-1</fullName>
    </submittedName>
</protein>
<dbReference type="GO" id="GO:0032465">
    <property type="term" value="P:regulation of cytokinesis"/>
    <property type="evidence" value="ECO:0007669"/>
    <property type="project" value="InterPro"/>
</dbReference>
<feature type="region of interest" description="Disordered" evidence="1">
    <location>
        <begin position="57"/>
        <end position="79"/>
    </location>
</feature>
<dbReference type="Pfam" id="PF12356">
    <property type="entry name" value="BIRC6"/>
    <property type="match status" value="1"/>
</dbReference>
<dbReference type="InterPro" id="IPR022103">
    <property type="entry name" value="BIRC6"/>
</dbReference>
<accession>S4NHB0</accession>
<name>S4NHB0_9NEOP</name>